<keyword evidence="3" id="KW-1185">Reference proteome</keyword>
<evidence type="ECO:0000256" key="1">
    <source>
        <dbReference type="SAM" id="MobiDB-lite"/>
    </source>
</evidence>
<comment type="caution">
    <text evidence="2">The sequence shown here is derived from an EMBL/GenBank/DDBJ whole genome shotgun (WGS) entry which is preliminary data.</text>
</comment>
<organism evidence="2 3">
    <name type="scientific">Marasmius tenuissimus</name>
    <dbReference type="NCBI Taxonomy" id="585030"/>
    <lineage>
        <taxon>Eukaryota</taxon>
        <taxon>Fungi</taxon>
        <taxon>Dikarya</taxon>
        <taxon>Basidiomycota</taxon>
        <taxon>Agaricomycotina</taxon>
        <taxon>Agaricomycetes</taxon>
        <taxon>Agaricomycetidae</taxon>
        <taxon>Agaricales</taxon>
        <taxon>Marasmiineae</taxon>
        <taxon>Marasmiaceae</taxon>
        <taxon>Marasmius</taxon>
    </lineage>
</organism>
<name>A0ABR2Z9J3_9AGAR</name>
<evidence type="ECO:0000313" key="2">
    <source>
        <dbReference type="EMBL" id="KAL0057438.1"/>
    </source>
</evidence>
<protein>
    <submittedName>
        <fullName evidence="2">Uncharacterized protein</fullName>
    </submittedName>
</protein>
<sequence>MDGFGRAESEGWAADDVGGAFGTTTVTSETFLAFLGRTGSVTSMTTIVESIGDDSDKRRDKCRIVVAGVVYPVLKGLKITLPENASALVSSWDMPNLQTPTIALTPATSPAPPSSPSSSPSPFHCFFQTHGKTLVQLKLSSPITPTQSSNPHHKDDDEAELPLSKIYPNFKSLIFNCGTGGEEVEWDWENPNWASPSSWEGVVLRSPSLTLAAWC</sequence>
<dbReference type="EMBL" id="JBBXMP010000539">
    <property type="protein sequence ID" value="KAL0057438.1"/>
    <property type="molecule type" value="Genomic_DNA"/>
</dbReference>
<evidence type="ECO:0000313" key="3">
    <source>
        <dbReference type="Proteomes" id="UP001437256"/>
    </source>
</evidence>
<proteinExistence type="predicted"/>
<gene>
    <name evidence="2" type="ORF">AAF712_015919</name>
</gene>
<reference evidence="2 3" key="1">
    <citation type="submission" date="2024-05" db="EMBL/GenBank/DDBJ databases">
        <title>A draft genome resource for the thread blight pathogen Marasmius tenuissimus strain MS-2.</title>
        <authorList>
            <person name="Yulfo-Soto G.E."/>
            <person name="Baruah I.K."/>
            <person name="Amoako-Attah I."/>
            <person name="Bukari Y."/>
            <person name="Meinhardt L.W."/>
            <person name="Bailey B.A."/>
            <person name="Cohen S.P."/>
        </authorList>
    </citation>
    <scope>NUCLEOTIDE SEQUENCE [LARGE SCALE GENOMIC DNA]</scope>
    <source>
        <strain evidence="2 3">MS-2</strain>
    </source>
</reference>
<feature type="region of interest" description="Disordered" evidence="1">
    <location>
        <begin position="103"/>
        <end position="122"/>
    </location>
</feature>
<dbReference type="Proteomes" id="UP001437256">
    <property type="component" value="Unassembled WGS sequence"/>
</dbReference>
<accession>A0ABR2Z9J3</accession>